<keyword evidence="3" id="KW-0813">Transport</keyword>
<dbReference type="EMBL" id="LR134182">
    <property type="protein sequence ID" value="VEB45693.1"/>
    <property type="molecule type" value="Genomic_DNA"/>
</dbReference>
<keyword evidence="4" id="KW-1003">Cell membrane</keyword>
<evidence type="ECO:0000256" key="5">
    <source>
        <dbReference type="ARBA" id="ARBA00022692"/>
    </source>
</evidence>
<evidence type="ECO:0000313" key="10">
    <source>
        <dbReference type="Proteomes" id="UP000275777"/>
    </source>
</evidence>
<evidence type="ECO:0000313" key="9">
    <source>
        <dbReference type="EMBL" id="VEB45693.1"/>
    </source>
</evidence>
<evidence type="ECO:0000256" key="3">
    <source>
        <dbReference type="ARBA" id="ARBA00022448"/>
    </source>
</evidence>
<feature type="transmembrane region" description="Helical" evidence="8">
    <location>
        <begin position="36"/>
        <end position="54"/>
    </location>
</feature>
<comment type="similarity">
    <text evidence="2">Belongs to the BCCT transporter (TC 2.A.15) family.</text>
</comment>
<protein>
    <submittedName>
        <fullName evidence="9">Glycine betaine transporter BetP</fullName>
    </submittedName>
</protein>
<name>A0A447TLE3_CHRVL</name>
<evidence type="ECO:0000256" key="7">
    <source>
        <dbReference type="ARBA" id="ARBA00023136"/>
    </source>
</evidence>
<gene>
    <name evidence="9" type="primary">betP_2</name>
    <name evidence="9" type="ORF">NCTC9695_06224</name>
</gene>
<feature type="transmembrane region" description="Helical" evidence="8">
    <location>
        <begin position="6"/>
        <end position="24"/>
    </location>
</feature>
<sequence>MTLVIIFFVTSADSATFVLGMFTSGGSLNPSHRVKLIWGVLLAAIALVLLQSGGLKALQAVLIVSALPFMLIMIGMAVSLYRALSEEEHDSRLRQIRRLRQLEALEKRLPD</sequence>
<accession>A0A447TLE3</accession>
<evidence type="ECO:0000256" key="6">
    <source>
        <dbReference type="ARBA" id="ARBA00022989"/>
    </source>
</evidence>
<dbReference type="PANTHER" id="PTHR30047">
    <property type="entry name" value="HIGH-AFFINITY CHOLINE TRANSPORT PROTEIN-RELATED"/>
    <property type="match status" value="1"/>
</dbReference>
<evidence type="ECO:0000256" key="8">
    <source>
        <dbReference type="SAM" id="Phobius"/>
    </source>
</evidence>
<evidence type="ECO:0000256" key="4">
    <source>
        <dbReference type="ARBA" id="ARBA00022475"/>
    </source>
</evidence>
<evidence type="ECO:0000256" key="1">
    <source>
        <dbReference type="ARBA" id="ARBA00004651"/>
    </source>
</evidence>
<keyword evidence="6 8" id="KW-1133">Transmembrane helix</keyword>
<comment type="subcellular location">
    <subcellularLocation>
        <location evidence="1">Cell membrane</location>
        <topology evidence="1">Multi-pass membrane protein</topology>
    </subcellularLocation>
</comment>
<dbReference type="InterPro" id="IPR000060">
    <property type="entry name" value="BCCT_transptr"/>
</dbReference>
<keyword evidence="7 8" id="KW-0472">Membrane</keyword>
<reference evidence="9 10" key="1">
    <citation type="submission" date="2018-12" db="EMBL/GenBank/DDBJ databases">
        <authorList>
            <consortium name="Pathogen Informatics"/>
        </authorList>
    </citation>
    <scope>NUCLEOTIDE SEQUENCE [LARGE SCALE GENOMIC DNA]</scope>
    <source>
        <strain evidence="9 10">NCTC9695</strain>
    </source>
</reference>
<dbReference type="AlphaFoldDB" id="A0A447TLE3"/>
<dbReference type="Pfam" id="PF02028">
    <property type="entry name" value="BCCT"/>
    <property type="match status" value="1"/>
</dbReference>
<feature type="transmembrane region" description="Helical" evidence="8">
    <location>
        <begin position="60"/>
        <end position="84"/>
    </location>
</feature>
<evidence type="ECO:0000256" key="2">
    <source>
        <dbReference type="ARBA" id="ARBA00005658"/>
    </source>
</evidence>
<dbReference type="GO" id="GO:0005886">
    <property type="term" value="C:plasma membrane"/>
    <property type="evidence" value="ECO:0007669"/>
    <property type="project" value="UniProtKB-SubCell"/>
</dbReference>
<dbReference type="GO" id="GO:0022857">
    <property type="term" value="F:transmembrane transporter activity"/>
    <property type="evidence" value="ECO:0007669"/>
    <property type="project" value="InterPro"/>
</dbReference>
<keyword evidence="5 8" id="KW-0812">Transmembrane</keyword>
<dbReference type="PANTHER" id="PTHR30047:SF7">
    <property type="entry name" value="HIGH-AFFINITY CHOLINE TRANSPORT PROTEIN"/>
    <property type="match status" value="1"/>
</dbReference>
<dbReference type="Proteomes" id="UP000275777">
    <property type="component" value="Chromosome"/>
</dbReference>
<proteinExistence type="inferred from homology"/>
<organism evidence="9 10">
    <name type="scientific">Chromobacterium violaceum</name>
    <dbReference type="NCBI Taxonomy" id="536"/>
    <lineage>
        <taxon>Bacteria</taxon>
        <taxon>Pseudomonadati</taxon>
        <taxon>Pseudomonadota</taxon>
        <taxon>Betaproteobacteria</taxon>
        <taxon>Neisseriales</taxon>
        <taxon>Chromobacteriaceae</taxon>
        <taxon>Chromobacterium</taxon>
    </lineage>
</organism>